<dbReference type="AlphaFoldDB" id="A0A4Z1SNP2"/>
<feature type="region of interest" description="Disordered" evidence="1">
    <location>
        <begin position="141"/>
        <end position="181"/>
    </location>
</feature>
<dbReference type="Gene3D" id="1.10.238.10">
    <property type="entry name" value="EF-hand"/>
    <property type="match status" value="1"/>
</dbReference>
<protein>
    <recommendedName>
        <fullName evidence="2">EF-hand domain-containing protein</fullName>
    </recommendedName>
</protein>
<evidence type="ECO:0000259" key="2">
    <source>
        <dbReference type="PROSITE" id="PS50222"/>
    </source>
</evidence>
<organism evidence="3 4">
    <name type="scientific">Giardia muris</name>
    <dbReference type="NCBI Taxonomy" id="5742"/>
    <lineage>
        <taxon>Eukaryota</taxon>
        <taxon>Metamonada</taxon>
        <taxon>Diplomonadida</taxon>
        <taxon>Hexamitidae</taxon>
        <taxon>Giardiinae</taxon>
        <taxon>Giardia</taxon>
    </lineage>
</organism>
<feature type="region of interest" description="Disordered" evidence="1">
    <location>
        <begin position="677"/>
        <end position="792"/>
    </location>
</feature>
<dbReference type="InterPro" id="IPR002048">
    <property type="entry name" value="EF_hand_dom"/>
</dbReference>
<evidence type="ECO:0000256" key="1">
    <source>
        <dbReference type="SAM" id="MobiDB-lite"/>
    </source>
</evidence>
<gene>
    <name evidence="3" type="ORF">GMRT_10504</name>
</gene>
<keyword evidence="4" id="KW-1185">Reference proteome</keyword>
<accession>A0A4Z1SNP2</accession>
<comment type="caution">
    <text evidence="3">The sequence shown here is derived from an EMBL/GenBank/DDBJ whole genome shotgun (WGS) entry which is preliminary data.</text>
</comment>
<feature type="domain" description="EF-hand" evidence="2">
    <location>
        <begin position="31"/>
        <end position="66"/>
    </location>
</feature>
<feature type="compositionally biased region" description="Basic and acidic residues" evidence="1">
    <location>
        <begin position="751"/>
        <end position="760"/>
    </location>
</feature>
<dbReference type="EMBL" id="VDLU01000005">
    <property type="protein sequence ID" value="TNJ26505.1"/>
    <property type="molecule type" value="Genomic_DNA"/>
</dbReference>
<dbReference type="PROSITE" id="PS50222">
    <property type="entry name" value="EF_HAND_2"/>
    <property type="match status" value="1"/>
</dbReference>
<name>A0A4Z1SNP2_GIAMU</name>
<feature type="compositionally biased region" description="Polar residues" evidence="1">
    <location>
        <begin position="725"/>
        <end position="738"/>
    </location>
</feature>
<reference evidence="3 4" key="1">
    <citation type="submission" date="2019-05" db="EMBL/GenBank/DDBJ databases">
        <title>The compact genome of Giardia muris reveals important steps in the evolution of intestinal protozoan parasites.</title>
        <authorList>
            <person name="Xu F."/>
            <person name="Jimenez-Gonzalez A."/>
            <person name="Einarsson E."/>
            <person name="Astvaldsson A."/>
            <person name="Peirasmaki D."/>
            <person name="Eckmann L."/>
            <person name="Andersson J.O."/>
            <person name="Svard S.G."/>
            <person name="Jerlstrom-Hultqvist J."/>
        </authorList>
    </citation>
    <scope>NUCLEOTIDE SEQUENCE [LARGE SCALE GENOMIC DNA]</scope>
    <source>
        <strain evidence="3 4">Roberts-Thomson</strain>
    </source>
</reference>
<dbReference type="InterPro" id="IPR011992">
    <property type="entry name" value="EF-hand-dom_pair"/>
</dbReference>
<feature type="compositionally biased region" description="Low complexity" evidence="1">
    <location>
        <begin position="779"/>
        <end position="791"/>
    </location>
</feature>
<dbReference type="OrthoDB" id="10254751at2759"/>
<feature type="compositionally biased region" description="Polar residues" evidence="1">
    <location>
        <begin position="688"/>
        <end position="703"/>
    </location>
</feature>
<dbReference type="GO" id="GO:0005509">
    <property type="term" value="F:calcium ion binding"/>
    <property type="evidence" value="ECO:0007669"/>
    <property type="project" value="InterPro"/>
</dbReference>
<dbReference type="Proteomes" id="UP000315496">
    <property type="component" value="Chromosome 5"/>
</dbReference>
<dbReference type="SUPFAM" id="SSF47473">
    <property type="entry name" value="EF-hand"/>
    <property type="match status" value="1"/>
</dbReference>
<evidence type="ECO:0000313" key="3">
    <source>
        <dbReference type="EMBL" id="TNJ26505.1"/>
    </source>
</evidence>
<evidence type="ECO:0000313" key="4">
    <source>
        <dbReference type="Proteomes" id="UP000315496"/>
    </source>
</evidence>
<feature type="compositionally biased region" description="Polar residues" evidence="1">
    <location>
        <begin position="151"/>
        <end position="168"/>
    </location>
</feature>
<sequence>MSKTARAGSRRPIVRPEEHTLDTLIHDCTGGDLERLRREFRRVDVDGRGKLTEARFKAALRNAGLSAPGHILDRAVGRAMDYSAGLVDYERFISAHSSQARPSAPSKQTSMNSRLYDDAYAATELQTTSDAIARKVAAAMGQPEPPPAGLTSLQLSQHPQQRLENTVPMSEADSVPSLSVPRAARTAQKVVVSKLSSRGPPSKVFRTVFDQHRRGTLEYGEFLTGIRRAGIPSDQVTDHECELLFKATAEHGRLTIRGFDSLFTLGTSEDTVATDSGKLKRPYDQEPNEIYEVQNRIARSTRDPNHDLILLQQRESPSECPVEEFTPQKASESISSATAQPDTVALATALRRKLQQAIATKYSSQQAAATAASEVDSLTGRRQLTQESMTRFLRRMLPNATERQIQLVIEQVQNAGPANERGEYALFREDPDTTYHSRADERVLSQAADATENDKPTEVINQSYIRDKRGRCRSVDNITAVMNTEANKNYKDKLFTEKAAPEGVPHRNSSTVTDTFELADYPASVQPNDFTGLDTSAIKKRRAATTRRTNYNRSVSTGISQEPTNSSILEIRRALLRDSRGGRTLARGLQEVANRASDAYDFHTMLQDYVPNDLDDGQVKALIKCGLDPLTSRVDSERLLSTLNLTVEGKHSPTVQTPMRCGDESGDFFHTTIARSQLRPSSAAAPNKSRSQTSRMLTQSTVGEQLAPPTEDDYQVAFSRRPRSTRTMDSSGVQTQLLSGPGPAPNTDTTPHSEPRKRDLNSSTTSLFRGGATTRPISRRSSSGVTTTTNSKGDLFGASVSDAYADFGPRRRSASICQDSSGIWETFGVIKTTE</sequence>
<dbReference type="VEuPathDB" id="GiardiaDB:GMRT_10504"/>
<proteinExistence type="predicted"/>